<evidence type="ECO:0000256" key="1">
    <source>
        <dbReference type="SAM" id="MobiDB-lite"/>
    </source>
</evidence>
<keyword evidence="3" id="KW-1185">Reference proteome</keyword>
<dbReference type="Proteomes" id="UP000265080">
    <property type="component" value="Chromosome 18"/>
</dbReference>
<reference evidence="2" key="3">
    <citation type="submission" date="2025-09" db="UniProtKB">
        <authorList>
            <consortium name="Ensembl"/>
        </authorList>
    </citation>
    <scope>IDENTIFICATION</scope>
</reference>
<dbReference type="OMA" id="HRGKRCI"/>
<proteinExistence type="predicted"/>
<dbReference type="GO" id="GO:0003677">
    <property type="term" value="F:DNA binding"/>
    <property type="evidence" value="ECO:0007669"/>
    <property type="project" value="InterPro"/>
</dbReference>
<dbReference type="GeneTree" id="ENSGT01110000271608"/>
<evidence type="ECO:0000313" key="3">
    <source>
        <dbReference type="Proteomes" id="UP000265080"/>
    </source>
</evidence>
<feature type="region of interest" description="Disordered" evidence="1">
    <location>
        <begin position="1"/>
        <end position="37"/>
    </location>
</feature>
<protein>
    <submittedName>
        <fullName evidence="2">Uncharacterized protein</fullName>
    </submittedName>
</protein>
<accession>A0A3P8RYG5</accession>
<dbReference type="AlphaFoldDB" id="A0A3P8RYG5"/>
<sequence length="81" mass="9331">MPKSREVSFSTSGSDSDGEIETKAKRKKPGEAGQETKEWREFQARRLIQEHRGKRCISLSPEQWIQLKDQISETDDAIKLI</sequence>
<reference evidence="2" key="2">
    <citation type="submission" date="2025-08" db="UniProtKB">
        <authorList>
            <consortium name="Ensembl"/>
        </authorList>
    </citation>
    <scope>IDENTIFICATION</scope>
</reference>
<dbReference type="STRING" id="161767.ENSAPEP00000005141"/>
<dbReference type="Gene3D" id="2.30.31.10">
    <property type="entry name" value="Transcriptional Coactivator Pc4, Chain A"/>
    <property type="match status" value="1"/>
</dbReference>
<name>A0A3P8RYG5_AMPPE</name>
<dbReference type="InterPro" id="IPR009044">
    <property type="entry name" value="ssDNA-bd_transcriptional_reg"/>
</dbReference>
<organism evidence="2 3">
    <name type="scientific">Amphiprion percula</name>
    <name type="common">Orange clownfish</name>
    <name type="synonym">Lutjanus percula</name>
    <dbReference type="NCBI Taxonomy" id="161767"/>
    <lineage>
        <taxon>Eukaryota</taxon>
        <taxon>Metazoa</taxon>
        <taxon>Chordata</taxon>
        <taxon>Craniata</taxon>
        <taxon>Vertebrata</taxon>
        <taxon>Euteleostomi</taxon>
        <taxon>Actinopterygii</taxon>
        <taxon>Neopterygii</taxon>
        <taxon>Teleostei</taxon>
        <taxon>Neoteleostei</taxon>
        <taxon>Acanthomorphata</taxon>
        <taxon>Ovalentaria</taxon>
        <taxon>Pomacentridae</taxon>
        <taxon>Amphiprion</taxon>
    </lineage>
</organism>
<evidence type="ECO:0000313" key="2">
    <source>
        <dbReference type="Ensembl" id="ENSAPEP00000005141.1"/>
    </source>
</evidence>
<dbReference type="GO" id="GO:0006355">
    <property type="term" value="P:regulation of DNA-templated transcription"/>
    <property type="evidence" value="ECO:0007669"/>
    <property type="project" value="InterPro"/>
</dbReference>
<reference evidence="2 3" key="1">
    <citation type="submission" date="2018-03" db="EMBL/GenBank/DDBJ databases">
        <title>Finding Nemo's genes: A chromosome-scale reference assembly of the genome of the orange clownfish Amphiprion percula.</title>
        <authorList>
            <person name="Lehmann R."/>
        </authorList>
    </citation>
    <scope>NUCLEOTIDE SEQUENCE</scope>
</reference>
<dbReference type="Ensembl" id="ENSAPET00000005278.1">
    <property type="protein sequence ID" value="ENSAPEP00000005141.1"/>
    <property type="gene ID" value="ENSAPEG00000003661.1"/>
</dbReference>